<comment type="caution">
    <text evidence="1">The sequence shown here is derived from an EMBL/GenBank/DDBJ whole genome shotgun (WGS) entry which is preliminary data.</text>
</comment>
<proteinExistence type="predicted"/>
<evidence type="ECO:0000313" key="2">
    <source>
        <dbReference type="Proteomes" id="UP001344906"/>
    </source>
</evidence>
<protein>
    <submittedName>
        <fullName evidence="1">Uncharacterized protein</fullName>
    </submittedName>
</protein>
<accession>A0ABQ6FXP5</accession>
<organism evidence="1 2">
    <name type="scientific">Dictyobacter halimunensis</name>
    <dbReference type="NCBI Taxonomy" id="3026934"/>
    <lineage>
        <taxon>Bacteria</taxon>
        <taxon>Bacillati</taxon>
        <taxon>Chloroflexota</taxon>
        <taxon>Ktedonobacteria</taxon>
        <taxon>Ktedonobacterales</taxon>
        <taxon>Dictyobacteraceae</taxon>
        <taxon>Dictyobacter</taxon>
    </lineage>
</organism>
<dbReference type="EMBL" id="BSRI01000002">
    <property type="protein sequence ID" value="GLV58396.1"/>
    <property type="molecule type" value="Genomic_DNA"/>
</dbReference>
<name>A0ABQ6FXP5_9CHLR</name>
<dbReference type="Proteomes" id="UP001344906">
    <property type="component" value="Unassembled WGS sequence"/>
</dbReference>
<sequence>MIPHAGNSTTDETSNIGPGVSYAYTAVVKDQAGSGMTMYRIWYGVESHLKDKKKPSRLCSARQVWLAVPADAVNRGLGMQVVLGTATKVYGKPEQKSDYQIGDAPQGAIFVSGLGVLDDKNIYWYEINFNHRQAWIPESAVAL</sequence>
<keyword evidence="2" id="KW-1185">Reference proteome</keyword>
<gene>
    <name evidence="1" type="ORF">KDH_52290</name>
</gene>
<reference evidence="1 2" key="1">
    <citation type="submission" date="2023-02" db="EMBL/GenBank/DDBJ databases">
        <title>Dictyobacter halimunensis sp. nov., a new member of the class Ktedonobacteria from forest soil in a geothermal area.</title>
        <authorList>
            <person name="Rachmania M.K."/>
            <person name="Ningsih F."/>
            <person name="Sakai Y."/>
            <person name="Yabe S."/>
            <person name="Yokota A."/>
            <person name="Sjamsuridzal W."/>
        </authorList>
    </citation>
    <scope>NUCLEOTIDE SEQUENCE [LARGE SCALE GENOMIC DNA]</scope>
    <source>
        <strain evidence="1 2">S3.2.2.5</strain>
    </source>
</reference>
<evidence type="ECO:0000313" key="1">
    <source>
        <dbReference type="EMBL" id="GLV58396.1"/>
    </source>
</evidence>
<dbReference type="RefSeq" id="WP_338254591.1">
    <property type="nucleotide sequence ID" value="NZ_BSRI01000002.1"/>
</dbReference>